<dbReference type="EMBL" id="SNRW01003067">
    <property type="protein sequence ID" value="KAA6390895.1"/>
    <property type="molecule type" value="Genomic_DNA"/>
</dbReference>
<comment type="caution">
    <text evidence="1">The sequence shown here is derived from an EMBL/GenBank/DDBJ whole genome shotgun (WGS) entry which is preliminary data.</text>
</comment>
<organism evidence="1 2">
    <name type="scientific">Streblomastix strix</name>
    <dbReference type="NCBI Taxonomy" id="222440"/>
    <lineage>
        <taxon>Eukaryota</taxon>
        <taxon>Metamonada</taxon>
        <taxon>Preaxostyla</taxon>
        <taxon>Oxymonadida</taxon>
        <taxon>Streblomastigidae</taxon>
        <taxon>Streblomastix</taxon>
    </lineage>
</organism>
<evidence type="ECO:0000313" key="1">
    <source>
        <dbReference type="EMBL" id="KAA6390895.1"/>
    </source>
</evidence>
<sequence>MIRTRVFTLSRKETQTRRQIAFKVFKLHTIRITSQNAFQEAQTQETQCLNLEFRYFFSFQVTMKVYTSQVIEQLQMPSQIRRILRKTGKDRQSAQIFSILSRQYCIKRCLDEVSRSEQVAIRVYVICI</sequence>
<dbReference type="AlphaFoldDB" id="A0A5J4W846"/>
<reference evidence="1 2" key="1">
    <citation type="submission" date="2019-03" db="EMBL/GenBank/DDBJ databases">
        <title>Single cell metagenomics reveals metabolic interactions within the superorganism composed of flagellate Streblomastix strix and complex community of Bacteroidetes bacteria on its surface.</title>
        <authorList>
            <person name="Treitli S.C."/>
            <person name="Kolisko M."/>
            <person name="Husnik F."/>
            <person name="Keeling P."/>
            <person name="Hampl V."/>
        </authorList>
    </citation>
    <scope>NUCLEOTIDE SEQUENCE [LARGE SCALE GENOMIC DNA]</scope>
    <source>
        <strain evidence="1">ST1C</strain>
    </source>
</reference>
<evidence type="ECO:0000313" key="2">
    <source>
        <dbReference type="Proteomes" id="UP000324800"/>
    </source>
</evidence>
<gene>
    <name evidence="1" type="ORF">EZS28_013575</name>
</gene>
<dbReference type="Proteomes" id="UP000324800">
    <property type="component" value="Unassembled WGS sequence"/>
</dbReference>
<name>A0A5J4W846_9EUKA</name>
<proteinExistence type="predicted"/>
<protein>
    <submittedName>
        <fullName evidence="1">Uncharacterized protein</fullName>
    </submittedName>
</protein>
<accession>A0A5J4W846</accession>